<evidence type="ECO:0000313" key="3">
    <source>
        <dbReference type="EMBL" id="EMA12967.1"/>
    </source>
</evidence>
<reference evidence="3 4" key="1">
    <citation type="journal article" date="2014" name="PLoS Genet.">
        <title>Phylogenetically driven sequencing of extremely halophilic archaea reveals strategies for static and dynamic osmo-response.</title>
        <authorList>
            <person name="Becker E.A."/>
            <person name="Seitzer P.M."/>
            <person name="Tritt A."/>
            <person name="Larsen D."/>
            <person name="Krusor M."/>
            <person name="Yao A.I."/>
            <person name="Wu D."/>
            <person name="Madern D."/>
            <person name="Eisen J.A."/>
            <person name="Darling A.E."/>
            <person name="Facciotti M.T."/>
        </authorList>
    </citation>
    <scope>NUCLEOTIDE SEQUENCE [LARGE SCALE GENOMIC DNA]</scope>
    <source>
        <strain evidence="3 4">ATCC 33799</strain>
    </source>
</reference>
<keyword evidence="4" id="KW-1185">Reference proteome</keyword>
<keyword evidence="1" id="KW-0472">Membrane</keyword>
<dbReference type="Proteomes" id="UP000011687">
    <property type="component" value="Unassembled WGS sequence"/>
</dbReference>
<evidence type="ECO:0000259" key="2">
    <source>
        <dbReference type="Pfam" id="PF24460"/>
    </source>
</evidence>
<keyword evidence="1" id="KW-0812">Transmembrane</keyword>
<organism evidence="3 4">
    <name type="scientific">Haloarcula marismortui ATCC 33799</name>
    <dbReference type="NCBI Taxonomy" id="662475"/>
    <lineage>
        <taxon>Archaea</taxon>
        <taxon>Methanobacteriati</taxon>
        <taxon>Methanobacteriota</taxon>
        <taxon>Stenosarchaea group</taxon>
        <taxon>Halobacteria</taxon>
        <taxon>Halobacteriales</taxon>
        <taxon>Haloarculaceae</taxon>
        <taxon>Haloarcula</taxon>
    </lineage>
</organism>
<accession>M0JUX7</accession>
<gene>
    <name evidence="3" type="ORF">C435_16765</name>
</gene>
<feature type="transmembrane region" description="Helical" evidence="1">
    <location>
        <begin position="35"/>
        <end position="54"/>
    </location>
</feature>
<comment type="caution">
    <text evidence="3">The sequence shown here is derived from an EMBL/GenBank/DDBJ whole genome shotgun (WGS) entry which is preliminary data.</text>
</comment>
<proteinExistence type="predicted"/>
<feature type="domain" description="DUF7575" evidence="2">
    <location>
        <begin position="103"/>
        <end position="127"/>
    </location>
</feature>
<dbReference type="Pfam" id="PF24460">
    <property type="entry name" value="DUF7575"/>
    <property type="match status" value="1"/>
</dbReference>
<evidence type="ECO:0000313" key="4">
    <source>
        <dbReference type="Proteomes" id="UP000011687"/>
    </source>
</evidence>
<dbReference type="AlphaFoldDB" id="M0JUX7"/>
<dbReference type="RefSeq" id="WP_007190062.1">
    <property type="nucleotide sequence ID" value="NZ_AOLS01000097.1"/>
</dbReference>
<feature type="transmembrane region" description="Helical" evidence="1">
    <location>
        <begin position="12"/>
        <end position="28"/>
    </location>
</feature>
<dbReference type="EMBL" id="AOLS01000097">
    <property type="protein sequence ID" value="EMA12967.1"/>
    <property type="molecule type" value="Genomic_DNA"/>
</dbReference>
<sequence length="144" mass="15647">MGRSVSRKRPWLAALLGAVATGFGHLYLRRWRRGLAWVGVLFGVTVLFVDPAAIEALANWHAVDPLAIAPILVIGSLNAVDAYLLAHAQNAVARLTFTPDGQRTHCPNCGKELDSDLAFCHWCTTEIGDLEAALPNDRNECSVE</sequence>
<name>M0JUX7_9EURY</name>
<feature type="transmembrane region" description="Helical" evidence="1">
    <location>
        <begin position="66"/>
        <end position="86"/>
    </location>
</feature>
<keyword evidence="1" id="KW-1133">Transmembrane helix</keyword>
<protein>
    <recommendedName>
        <fullName evidence="2">DUF7575 domain-containing protein</fullName>
    </recommendedName>
</protein>
<evidence type="ECO:0000256" key="1">
    <source>
        <dbReference type="SAM" id="Phobius"/>
    </source>
</evidence>
<dbReference type="InterPro" id="IPR055997">
    <property type="entry name" value="DUF7575"/>
</dbReference>